<gene>
    <name evidence="1" type="ORF">B1H18_20685</name>
</gene>
<dbReference type="Proteomes" id="UP000190539">
    <property type="component" value="Unassembled WGS sequence"/>
</dbReference>
<name>A0A1V4A634_9ACTN</name>
<evidence type="ECO:0000313" key="2">
    <source>
        <dbReference type="Proteomes" id="UP000190539"/>
    </source>
</evidence>
<dbReference type="EMBL" id="MVFC01000017">
    <property type="protein sequence ID" value="OON76725.1"/>
    <property type="molecule type" value="Genomic_DNA"/>
</dbReference>
<proteinExistence type="predicted"/>
<dbReference type="AlphaFoldDB" id="A0A1V4A634"/>
<reference evidence="1 2" key="1">
    <citation type="submission" date="2017-02" db="EMBL/GenBank/DDBJ databases">
        <title>Draft Genome Sequence of Streptomyces tsukubaensis F601, a Producer of the immunosuppressant tacrolimus FK506.</title>
        <authorList>
            <person name="Zong G."/>
            <person name="Zhong C."/>
            <person name="Fu J."/>
            <person name="Qin R."/>
            <person name="Cao G."/>
        </authorList>
    </citation>
    <scope>NUCLEOTIDE SEQUENCE [LARGE SCALE GENOMIC DNA]</scope>
    <source>
        <strain evidence="1 2">F601</strain>
    </source>
</reference>
<comment type="caution">
    <text evidence="1">The sequence shown here is derived from an EMBL/GenBank/DDBJ whole genome shotgun (WGS) entry which is preliminary data.</text>
</comment>
<sequence length="82" mass="8256">MEAQAVTDTTAPRLSPACSIGECGYCPGDNVPLYAPGRRAPGEPPVMVLHRGHRCGHSGRPVAAPVPLCRASASAPPLGGAA</sequence>
<keyword evidence="2" id="KW-1185">Reference proteome</keyword>
<protein>
    <submittedName>
        <fullName evidence="1">Uncharacterized protein</fullName>
    </submittedName>
</protein>
<evidence type="ECO:0000313" key="1">
    <source>
        <dbReference type="EMBL" id="OON76725.1"/>
    </source>
</evidence>
<dbReference type="STRING" id="83656.B1H18_20685"/>
<accession>A0A1V4A634</accession>
<organism evidence="1 2">
    <name type="scientific">Streptomyces tsukubensis</name>
    <dbReference type="NCBI Taxonomy" id="83656"/>
    <lineage>
        <taxon>Bacteria</taxon>
        <taxon>Bacillati</taxon>
        <taxon>Actinomycetota</taxon>
        <taxon>Actinomycetes</taxon>
        <taxon>Kitasatosporales</taxon>
        <taxon>Streptomycetaceae</taxon>
        <taxon>Streptomyces</taxon>
    </lineage>
</organism>